<keyword evidence="2" id="KW-1185">Reference proteome</keyword>
<accession>A0A7D3Y5M7</accession>
<dbReference type="RefSeq" id="WP_173223251.1">
    <property type="nucleotide sequence ID" value="NZ_CP048104.1"/>
</dbReference>
<reference evidence="1 2" key="1">
    <citation type="submission" date="2020-01" db="EMBL/GenBank/DDBJ databases">
        <authorList>
            <person name="Gulvik C.A."/>
            <person name="Batra D.G."/>
        </authorList>
    </citation>
    <scope>NUCLEOTIDE SEQUENCE [LARGE SCALE GENOMIC DNA]</scope>
    <source>
        <strain evidence="1 2">W9323</strain>
    </source>
</reference>
<organism evidence="1 2">
    <name type="scientific">Kroppenstedtia pulmonis</name>
    <dbReference type="NCBI Taxonomy" id="1380685"/>
    <lineage>
        <taxon>Bacteria</taxon>
        <taxon>Bacillati</taxon>
        <taxon>Bacillota</taxon>
        <taxon>Bacilli</taxon>
        <taxon>Bacillales</taxon>
        <taxon>Thermoactinomycetaceae</taxon>
        <taxon>Kroppenstedtia</taxon>
    </lineage>
</organism>
<dbReference type="EMBL" id="CP048104">
    <property type="protein sequence ID" value="QKG85005.1"/>
    <property type="molecule type" value="Genomic_DNA"/>
</dbReference>
<protein>
    <submittedName>
        <fullName evidence="1">Uncharacterized protein</fullName>
    </submittedName>
</protein>
<dbReference type="AlphaFoldDB" id="A0A7D3Y5M7"/>
<gene>
    <name evidence="1" type="ORF">GXN76_11335</name>
</gene>
<dbReference type="Proteomes" id="UP000503088">
    <property type="component" value="Chromosome"/>
</dbReference>
<proteinExistence type="predicted"/>
<evidence type="ECO:0000313" key="1">
    <source>
        <dbReference type="EMBL" id="QKG85005.1"/>
    </source>
</evidence>
<name>A0A7D3Y5M7_9BACL</name>
<sequence>MSKFRWKDRSGAIEEAISFVKLGYSVEEAARMIVASDRFSTGSDISDLQLRRYEADVEKLAEERMPKSDEDDRQESEEYIPAWIRLRR</sequence>
<dbReference type="KEGG" id="kpul:GXN76_11335"/>
<evidence type="ECO:0000313" key="2">
    <source>
        <dbReference type="Proteomes" id="UP000503088"/>
    </source>
</evidence>